<evidence type="ECO:0008006" key="3">
    <source>
        <dbReference type="Google" id="ProtNLM"/>
    </source>
</evidence>
<dbReference type="STRING" id="477680.SAMN05421788_103146"/>
<dbReference type="InterPro" id="IPR029016">
    <property type="entry name" value="GAF-like_dom_sf"/>
</dbReference>
<sequence>MKTTLLNLAEGTSSPYKLEAVLSFKPFIQFLENKLQEEHTAKATHYRVALDAFAKYPELQEPVAPEKAAQYKEVLEQIYAIATPPLISEQNFLWAVCTPVSPVVFYATHAFYDMLTVDRPDNTNICNLKPNMIQQSEEEWRVNKLMRIYALILHKLYNISFGHTDMIHKTIDECTGLERYYRLDFDDRFLQIHTKGPLPELTMESLQDQLPATNHPLTVLEKKLPLDMFHFEGLSIISLTDVTAEHAITTLRDIVVEHAQTASNENFARIELALKSMIGSPDIGFGLLPLLKINNKYVFKNGVGLQSTLIELARQHGFGEDMFQGFVQSYVASPRIVFLRSITPLHQDLSPALKILADHNIFSFVIVPLYYQGSLAGVLEVFSDKENMINERMLSQLNAASLTLSQLLQQSREDLKNDITRIINDKFTPLQPAVQWKFNEAAWNYLQQEQENTTPQIPRIAFEDVYPLYGAVDIRNSTEERNQALKTDLETHLRLLDSTLQAIQQCDTCLISSETKKKCEEWQHKVKVSTNLSPYHAMKLEDYLHREIPAFLKSLKASHSGPASVIDAYMQAINPKDGITFQQRRELETSMQLINATVGKTLDVFNEKLQLKYPCYFEKFRTDGVEYDIYAGQSIDPTRHFDALSLVKIRHRQLKVMALLAQQTKALLPLMPKALQTTQLIFVHGTHIDIAFRADEKRFDVEGSYNIRYQVVKKRIDKAYIKDTAQRLTQPGTIAIVYSGKNEIADYLQSIQILQEEGTLGPDIEWLELEELQGLTGMKAIRVQVMGGATLA</sequence>
<evidence type="ECO:0000313" key="1">
    <source>
        <dbReference type="EMBL" id="SIT04925.1"/>
    </source>
</evidence>
<dbReference type="Gene3D" id="3.30.450.40">
    <property type="match status" value="1"/>
</dbReference>
<dbReference type="RefSeq" id="WP_076378829.1">
    <property type="nucleotide sequence ID" value="NZ_AP017422.1"/>
</dbReference>
<keyword evidence="2" id="KW-1185">Reference proteome</keyword>
<dbReference type="AlphaFoldDB" id="A0A1N7P2P8"/>
<proteinExistence type="predicted"/>
<dbReference type="OrthoDB" id="627374at2"/>
<accession>A0A1N7P2P8</accession>
<reference evidence="2" key="1">
    <citation type="submission" date="2017-01" db="EMBL/GenBank/DDBJ databases">
        <authorList>
            <person name="Varghese N."/>
            <person name="Submissions S."/>
        </authorList>
    </citation>
    <scope>NUCLEOTIDE SEQUENCE [LARGE SCALE GENOMIC DNA]</scope>
    <source>
        <strain evidence="2">DSM 21054</strain>
    </source>
</reference>
<dbReference type="EMBL" id="FTOR01000003">
    <property type="protein sequence ID" value="SIT04925.1"/>
    <property type="molecule type" value="Genomic_DNA"/>
</dbReference>
<gene>
    <name evidence="1" type="ORF">SAMN05421788_103146</name>
</gene>
<protein>
    <recommendedName>
        <fullName evidence="3">GAF domain-containing protein</fullName>
    </recommendedName>
</protein>
<dbReference type="Proteomes" id="UP000186917">
    <property type="component" value="Unassembled WGS sequence"/>
</dbReference>
<name>A0A1N7P2P8_9BACT</name>
<evidence type="ECO:0000313" key="2">
    <source>
        <dbReference type="Proteomes" id="UP000186917"/>
    </source>
</evidence>
<organism evidence="1 2">
    <name type="scientific">Filimonas lacunae</name>
    <dbReference type="NCBI Taxonomy" id="477680"/>
    <lineage>
        <taxon>Bacteria</taxon>
        <taxon>Pseudomonadati</taxon>
        <taxon>Bacteroidota</taxon>
        <taxon>Chitinophagia</taxon>
        <taxon>Chitinophagales</taxon>
        <taxon>Chitinophagaceae</taxon>
        <taxon>Filimonas</taxon>
    </lineage>
</organism>
<dbReference type="SUPFAM" id="SSF55781">
    <property type="entry name" value="GAF domain-like"/>
    <property type="match status" value="1"/>
</dbReference>